<dbReference type="HAMAP" id="MF_00001">
    <property type="entry name" value="Asp_carb_tr"/>
    <property type="match status" value="1"/>
</dbReference>
<feature type="binding site" evidence="7">
    <location>
        <position position="151"/>
    </location>
    <ligand>
        <name>L-aspartate</name>
        <dbReference type="ChEBI" id="CHEBI:29991"/>
    </ligand>
</feature>
<dbReference type="Proteomes" id="UP001304683">
    <property type="component" value="Chromosome"/>
</dbReference>
<keyword evidence="3 7" id="KW-0808">Transferase</keyword>
<feature type="binding site" evidence="7">
    <location>
        <position position="234"/>
    </location>
    <ligand>
        <name>L-aspartate</name>
        <dbReference type="ChEBI" id="CHEBI:29991"/>
    </ligand>
</feature>
<evidence type="ECO:0000313" key="12">
    <source>
        <dbReference type="Proteomes" id="UP001304683"/>
    </source>
</evidence>
<feature type="domain" description="Aspartate/ornithine carbamoyltransferase carbamoyl-P binding" evidence="10">
    <location>
        <begin position="68"/>
        <end position="212"/>
    </location>
</feature>
<protein>
    <recommendedName>
        <fullName evidence="7">Aspartate carbamoyltransferase</fullName>
        <ecNumber evidence="7">2.1.3.2</ecNumber>
    </recommendedName>
    <alternativeName>
        <fullName evidence="7">Aspartate transcarbamylase</fullName>
        <shortName evidence="7">ATCase</shortName>
    </alternativeName>
</protein>
<comment type="similarity">
    <text evidence="2 7">Belongs to the aspartate/ornithine carbamoyltransferase superfamily. ATCase family.</text>
</comment>
<dbReference type="EC" id="2.1.3.2" evidence="7"/>
<feature type="binding site" evidence="7">
    <location>
        <position position="204"/>
    </location>
    <ligand>
        <name>carbamoyl phosphate</name>
        <dbReference type="ChEBI" id="CHEBI:58228"/>
    </ligand>
</feature>
<feature type="binding site" evidence="7">
    <location>
        <position position="173"/>
    </location>
    <ligand>
        <name>carbamoyl phosphate</name>
        <dbReference type="ChEBI" id="CHEBI:58228"/>
    </ligand>
</feature>
<evidence type="ECO:0000256" key="7">
    <source>
        <dbReference type="HAMAP-Rule" id="MF_00001"/>
    </source>
</evidence>
<feature type="region of interest" description="Disordered" evidence="8">
    <location>
        <begin position="374"/>
        <end position="460"/>
    </location>
</feature>
<dbReference type="PROSITE" id="PS00097">
    <property type="entry name" value="CARBAMOYLTRANSFERASE"/>
    <property type="match status" value="1"/>
</dbReference>
<feature type="compositionally biased region" description="Low complexity" evidence="8">
    <location>
        <begin position="410"/>
        <end position="419"/>
    </location>
</feature>
<dbReference type="InterPro" id="IPR002082">
    <property type="entry name" value="Asp_carbamoyltransf"/>
</dbReference>
<evidence type="ECO:0000259" key="9">
    <source>
        <dbReference type="Pfam" id="PF00185"/>
    </source>
</evidence>
<feature type="binding site" evidence="7">
    <location>
        <position position="329"/>
    </location>
    <ligand>
        <name>carbamoyl phosphate</name>
        <dbReference type="ChEBI" id="CHEBI:58228"/>
    </ligand>
</feature>
<dbReference type="Gene3D" id="3.40.50.1370">
    <property type="entry name" value="Aspartate/ornithine carbamoyltransferase"/>
    <property type="match status" value="2"/>
</dbReference>
<evidence type="ECO:0000256" key="4">
    <source>
        <dbReference type="ARBA" id="ARBA00022975"/>
    </source>
</evidence>
<evidence type="ECO:0000256" key="6">
    <source>
        <dbReference type="ARBA" id="ARBA00048859"/>
    </source>
</evidence>
<comment type="function">
    <text evidence="5 7">Catalyzes the condensation of carbamoyl phosphate and aspartate to form carbamoyl aspartate and inorganic phosphate, the committed step in the de novo pyrimidine nucleotide biosynthesis pathway.</text>
</comment>
<keyword evidence="12" id="KW-1185">Reference proteome</keyword>
<evidence type="ECO:0000259" key="10">
    <source>
        <dbReference type="Pfam" id="PF02729"/>
    </source>
</evidence>
<sequence>MPAGTTPQSIGPAARLPQRPGPAPVVKTAGVAAPGDGGTLERPLHGPGRSIHPDPSALVRSGSAGRSRSLTGIAALSIADLEDLLSRARRMLAALERGGGRPLTPAPLAGRRIVTLFYENSTRTAQSFHVAAHLLGAAPFDLPVARSSVQKGEGLRDTLRTCEALGFDAVILRHPVTGAAAYAATVLGVPVINAGDGTGEHPTQALLDALAILRHKGRLAGLKVAIVGDVRHSRVARSNALLLARLGAEVWLCGPPGLVPAAPPCPGVTVTTCLDEALDAADVVMALRIQRERLAGVLPDLGEYRRGWGIGPRQLERARPDAILMHPGPVNRGIELDPAVMDDPRCVVEDQVRCGVAARMAVLEWALRPVCPEGAKDEPAGGEDGLAGDEDEPSGSGAAERLGADERAAEAPWAAAGQRAESHRAEAGGVAVAPPECAAGTRRPVVANGRGRAGAEVGRR</sequence>
<feature type="compositionally biased region" description="Low complexity" evidence="8">
    <location>
        <begin position="442"/>
        <end position="460"/>
    </location>
</feature>
<gene>
    <name evidence="7" type="primary">pyrB</name>
    <name evidence="11" type="ORF">Q5761_10500</name>
</gene>
<feature type="domain" description="Aspartate/ornithine carbamoyltransferase Asp/Orn-binding" evidence="9">
    <location>
        <begin position="221"/>
        <end position="365"/>
    </location>
</feature>
<dbReference type="SUPFAM" id="SSF53671">
    <property type="entry name" value="Aspartate/ornithine carbamoyltransferase"/>
    <property type="match status" value="1"/>
</dbReference>
<feature type="binding site" evidence="7">
    <location>
        <position position="328"/>
    </location>
    <ligand>
        <name>carbamoyl phosphate</name>
        <dbReference type="ChEBI" id="CHEBI:58228"/>
    </ligand>
</feature>
<evidence type="ECO:0000256" key="2">
    <source>
        <dbReference type="ARBA" id="ARBA00008896"/>
    </source>
</evidence>
<dbReference type="GO" id="GO:0004070">
    <property type="term" value="F:aspartate carbamoyltransferase activity"/>
    <property type="evidence" value="ECO:0007669"/>
    <property type="project" value="UniProtKB-EC"/>
</dbReference>
<dbReference type="PANTHER" id="PTHR45753:SF6">
    <property type="entry name" value="ASPARTATE CARBAMOYLTRANSFERASE"/>
    <property type="match status" value="1"/>
</dbReference>
<evidence type="ECO:0000313" key="11">
    <source>
        <dbReference type="EMBL" id="WPD18780.1"/>
    </source>
</evidence>
<keyword evidence="4 7" id="KW-0665">Pyrimidine biosynthesis</keyword>
<evidence type="ECO:0000256" key="8">
    <source>
        <dbReference type="SAM" id="MobiDB-lite"/>
    </source>
</evidence>
<dbReference type="NCBIfam" id="NF002032">
    <property type="entry name" value="PRK00856.1"/>
    <property type="match status" value="1"/>
</dbReference>
<accession>A0ABZ0QMR5</accession>
<feature type="binding site" evidence="7">
    <location>
        <position position="201"/>
    </location>
    <ligand>
        <name>carbamoyl phosphate</name>
        <dbReference type="ChEBI" id="CHEBI:58228"/>
    </ligand>
</feature>
<comment type="pathway">
    <text evidence="1 7">Pyrimidine metabolism; UMP biosynthesis via de novo pathway; (S)-dihydroorotate from bicarbonate: step 2/3.</text>
</comment>
<dbReference type="RefSeq" id="WP_318750563.1">
    <property type="nucleotide sequence ID" value="NZ_CP132508.1"/>
</dbReference>
<dbReference type="PRINTS" id="PR00100">
    <property type="entry name" value="AOTCASE"/>
</dbReference>
<dbReference type="InterPro" id="IPR036901">
    <property type="entry name" value="Asp/Orn_carbamoylTrfase_sf"/>
</dbReference>
<dbReference type="Pfam" id="PF02729">
    <property type="entry name" value="OTCace_N"/>
    <property type="match status" value="1"/>
</dbReference>
<feature type="binding site" evidence="7">
    <location>
        <position position="288"/>
    </location>
    <ligand>
        <name>L-aspartate</name>
        <dbReference type="ChEBI" id="CHEBI:29991"/>
    </ligand>
</feature>
<evidence type="ECO:0000256" key="3">
    <source>
        <dbReference type="ARBA" id="ARBA00022679"/>
    </source>
</evidence>
<dbReference type="InterPro" id="IPR006131">
    <property type="entry name" value="Asp_carbamoyltransf_Asp/Orn-bd"/>
</dbReference>
<evidence type="ECO:0000256" key="1">
    <source>
        <dbReference type="ARBA" id="ARBA00004852"/>
    </source>
</evidence>
<dbReference type="PANTHER" id="PTHR45753">
    <property type="entry name" value="ORNITHINE CARBAMOYLTRANSFERASE, MITOCHONDRIAL"/>
    <property type="match status" value="1"/>
</dbReference>
<proteinExistence type="inferred from homology"/>
<dbReference type="InterPro" id="IPR006132">
    <property type="entry name" value="Asp/Orn_carbamoyltranf_P-bd"/>
</dbReference>
<feature type="binding site" evidence="7">
    <location>
        <position position="123"/>
    </location>
    <ligand>
        <name>carbamoyl phosphate</name>
        <dbReference type="ChEBI" id="CHEBI:58228"/>
    </ligand>
</feature>
<dbReference type="Pfam" id="PF00185">
    <property type="entry name" value="OTCace"/>
    <property type="match status" value="1"/>
</dbReference>
<name>A0ABZ0QMR5_9FIRM</name>
<organism evidence="11 12">
    <name type="scientific">Thermaerobacter composti</name>
    <dbReference type="NCBI Taxonomy" id="554949"/>
    <lineage>
        <taxon>Bacteria</taxon>
        <taxon>Bacillati</taxon>
        <taxon>Bacillota</taxon>
        <taxon>Clostridia</taxon>
        <taxon>Eubacteriales</taxon>
        <taxon>Clostridiales Family XVII. Incertae Sedis</taxon>
        <taxon>Thermaerobacter</taxon>
    </lineage>
</organism>
<feature type="region of interest" description="Disordered" evidence="8">
    <location>
        <begin position="1"/>
        <end position="55"/>
    </location>
</feature>
<dbReference type="EMBL" id="CP132508">
    <property type="protein sequence ID" value="WPD18780.1"/>
    <property type="molecule type" value="Genomic_DNA"/>
</dbReference>
<feature type="binding site" evidence="7">
    <location>
        <position position="124"/>
    </location>
    <ligand>
        <name>carbamoyl phosphate</name>
        <dbReference type="ChEBI" id="CHEBI:58228"/>
    </ligand>
</feature>
<dbReference type="PRINTS" id="PR00101">
    <property type="entry name" value="ATCASE"/>
</dbReference>
<dbReference type="NCBIfam" id="TIGR00670">
    <property type="entry name" value="asp_carb_tr"/>
    <property type="match status" value="1"/>
</dbReference>
<comment type="catalytic activity">
    <reaction evidence="6 7">
        <text>carbamoyl phosphate + L-aspartate = N-carbamoyl-L-aspartate + phosphate + H(+)</text>
        <dbReference type="Rhea" id="RHEA:20013"/>
        <dbReference type="ChEBI" id="CHEBI:15378"/>
        <dbReference type="ChEBI" id="CHEBI:29991"/>
        <dbReference type="ChEBI" id="CHEBI:32814"/>
        <dbReference type="ChEBI" id="CHEBI:43474"/>
        <dbReference type="ChEBI" id="CHEBI:58228"/>
        <dbReference type="EC" id="2.1.3.2"/>
    </reaction>
</comment>
<evidence type="ECO:0000256" key="5">
    <source>
        <dbReference type="ARBA" id="ARBA00043884"/>
    </source>
</evidence>
<reference evidence="11 12" key="1">
    <citation type="submission" date="2023-08" db="EMBL/GenBank/DDBJ databases">
        <title>Genome sequence of Thermaerobacter compostii strain Ins1, a spore-forming filamentous bacterium isolated from a deep geothermal reservoir.</title>
        <authorList>
            <person name="Bregnard D."/>
            <person name="Gonzalez D."/>
            <person name="Junier P."/>
        </authorList>
    </citation>
    <scope>NUCLEOTIDE SEQUENCE [LARGE SCALE GENOMIC DNA]</scope>
    <source>
        <strain evidence="11 12">Ins1</strain>
    </source>
</reference>
<comment type="subunit">
    <text evidence="7">Heterododecamer (2C3:3R2) of six catalytic PyrB chains organized as two trimers (C3), and six regulatory PyrI chains organized as three dimers (R2).</text>
</comment>
<dbReference type="InterPro" id="IPR006130">
    <property type="entry name" value="Asp/Orn_carbamoylTrfase"/>
</dbReference>